<keyword evidence="3 5" id="KW-1133">Transmembrane helix</keyword>
<dbReference type="InterPro" id="IPR001129">
    <property type="entry name" value="Membr-assoc_MAPEG"/>
</dbReference>
<comment type="caution">
    <text evidence="6">The sequence shown here is derived from an EMBL/GenBank/DDBJ whole genome shotgun (WGS) entry which is preliminary data.</text>
</comment>
<sequence>MNTLGIAAVAIYAGLNGAILIWLAVQTGLIRNQEKVFMGDGGNARMIRVMRGHANAIEFIPITLICMTLAALLGTSAVILHALGIMLTVGRFIHALHFTAADAPMWQRMAGTGLSFLAMGGAAVMALGSGVMVLAA</sequence>
<evidence type="ECO:0000256" key="1">
    <source>
        <dbReference type="ARBA" id="ARBA00004370"/>
    </source>
</evidence>
<feature type="transmembrane region" description="Helical" evidence="5">
    <location>
        <begin position="79"/>
        <end position="101"/>
    </location>
</feature>
<evidence type="ECO:0000256" key="4">
    <source>
        <dbReference type="ARBA" id="ARBA00023136"/>
    </source>
</evidence>
<dbReference type="PANTHER" id="PTHR35814:SF1">
    <property type="entry name" value="GLUTATHIONE S-TRANSFERASE-RELATED"/>
    <property type="match status" value="1"/>
</dbReference>
<feature type="transmembrane region" description="Helical" evidence="5">
    <location>
        <begin position="6"/>
        <end position="25"/>
    </location>
</feature>
<name>A0ABS4BLF6_9HYPH</name>
<dbReference type="Pfam" id="PF01124">
    <property type="entry name" value="MAPEG"/>
    <property type="match status" value="1"/>
</dbReference>
<dbReference type="Proteomes" id="UP000678276">
    <property type="component" value="Unassembled WGS sequence"/>
</dbReference>
<dbReference type="Gene3D" id="1.20.120.550">
    <property type="entry name" value="Membrane associated eicosanoid/glutathione metabolism-like domain"/>
    <property type="match status" value="1"/>
</dbReference>
<keyword evidence="4 5" id="KW-0472">Membrane</keyword>
<keyword evidence="2 5" id="KW-0812">Transmembrane</keyword>
<dbReference type="PANTHER" id="PTHR35814">
    <property type="match status" value="1"/>
</dbReference>
<dbReference type="RefSeq" id="WP_209596469.1">
    <property type="nucleotide sequence ID" value="NZ_JAGJCF010000017.1"/>
</dbReference>
<keyword evidence="7" id="KW-1185">Reference proteome</keyword>
<organism evidence="6 7">
    <name type="scientific">Jiella mangrovi</name>
    <dbReference type="NCBI Taxonomy" id="2821407"/>
    <lineage>
        <taxon>Bacteria</taxon>
        <taxon>Pseudomonadati</taxon>
        <taxon>Pseudomonadota</taxon>
        <taxon>Alphaproteobacteria</taxon>
        <taxon>Hyphomicrobiales</taxon>
        <taxon>Aurantimonadaceae</taxon>
        <taxon>Jiella</taxon>
    </lineage>
</organism>
<dbReference type="SUPFAM" id="SSF161084">
    <property type="entry name" value="MAPEG domain-like"/>
    <property type="match status" value="1"/>
</dbReference>
<reference evidence="6 7" key="1">
    <citation type="submission" date="2021-04" db="EMBL/GenBank/DDBJ databases">
        <title>Whole genome sequence of Jiella sp. KSK16Y-1.</title>
        <authorList>
            <person name="Tuo L."/>
        </authorList>
    </citation>
    <scope>NUCLEOTIDE SEQUENCE [LARGE SCALE GENOMIC DNA]</scope>
    <source>
        <strain evidence="6 7">KSK16Y-1</strain>
    </source>
</reference>
<gene>
    <name evidence="6" type="ORF">J6595_18380</name>
</gene>
<dbReference type="EMBL" id="JAGJCF010000017">
    <property type="protein sequence ID" value="MBP0617558.1"/>
    <property type="molecule type" value="Genomic_DNA"/>
</dbReference>
<evidence type="ECO:0000256" key="3">
    <source>
        <dbReference type="ARBA" id="ARBA00022989"/>
    </source>
</evidence>
<protein>
    <submittedName>
        <fullName evidence="6">MAPEG family protein</fullName>
    </submittedName>
</protein>
<evidence type="ECO:0000313" key="7">
    <source>
        <dbReference type="Proteomes" id="UP000678276"/>
    </source>
</evidence>
<evidence type="ECO:0000313" key="6">
    <source>
        <dbReference type="EMBL" id="MBP0617558.1"/>
    </source>
</evidence>
<feature type="transmembrane region" description="Helical" evidence="5">
    <location>
        <begin position="55"/>
        <end position="73"/>
    </location>
</feature>
<comment type="subcellular location">
    <subcellularLocation>
        <location evidence="1">Membrane</location>
    </subcellularLocation>
</comment>
<dbReference type="InterPro" id="IPR023352">
    <property type="entry name" value="MAPEG-like_dom_sf"/>
</dbReference>
<evidence type="ECO:0000256" key="2">
    <source>
        <dbReference type="ARBA" id="ARBA00022692"/>
    </source>
</evidence>
<proteinExistence type="predicted"/>
<evidence type="ECO:0000256" key="5">
    <source>
        <dbReference type="SAM" id="Phobius"/>
    </source>
</evidence>
<accession>A0ABS4BLF6</accession>
<feature type="transmembrane region" description="Helical" evidence="5">
    <location>
        <begin position="113"/>
        <end position="135"/>
    </location>
</feature>